<evidence type="ECO:0000259" key="4">
    <source>
        <dbReference type="PROSITE" id="PS50127"/>
    </source>
</evidence>
<dbReference type="SMART" id="SM00212">
    <property type="entry name" value="UBCc"/>
    <property type="match status" value="1"/>
</dbReference>
<dbReference type="InterPro" id="IPR050113">
    <property type="entry name" value="Ub_conjugating_enzyme"/>
</dbReference>
<dbReference type="EMBL" id="JAQHRD010000006">
    <property type="protein sequence ID" value="KAJ6439720.1"/>
    <property type="molecule type" value="Genomic_DNA"/>
</dbReference>
<dbReference type="Pfam" id="PF00179">
    <property type="entry name" value="UQ_con"/>
    <property type="match status" value="1"/>
</dbReference>
<feature type="compositionally biased region" description="Polar residues" evidence="2">
    <location>
        <begin position="893"/>
        <end position="902"/>
    </location>
</feature>
<reference evidence="5" key="1">
    <citation type="submission" date="2023-01" db="EMBL/GenBank/DDBJ databases">
        <title>The growth and conidiation of Purpureocillium lavendulum are regulated by nitrogen source and histone H3K14 acetylation.</title>
        <authorList>
            <person name="Tang P."/>
            <person name="Han J."/>
            <person name="Zhang C."/>
            <person name="Tang P."/>
            <person name="Qi F."/>
            <person name="Zhang K."/>
            <person name="Liang L."/>
        </authorList>
    </citation>
    <scope>NUCLEOTIDE SEQUENCE</scope>
    <source>
        <strain evidence="5">YMF1.00683</strain>
    </source>
</reference>
<evidence type="ECO:0000256" key="3">
    <source>
        <dbReference type="SAM" id="Phobius"/>
    </source>
</evidence>
<protein>
    <submittedName>
        <fullName evidence="5">Major facilitator superfamily transporter</fullName>
    </submittedName>
</protein>
<feature type="compositionally biased region" description="Basic and acidic residues" evidence="2">
    <location>
        <begin position="423"/>
        <end position="432"/>
    </location>
</feature>
<accession>A0AB34FKJ5</accession>
<dbReference type="FunFam" id="3.10.110.10:FF:000058">
    <property type="entry name" value="Ubiquitin-conjugating enzyme E2 6"/>
    <property type="match status" value="1"/>
</dbReference>
<feature type="region of interest" description="Disordered" evidence="2">
    <location>
        <begin position="472"/>
        <end position="538"/>
    </location>
</feature>
<keyword evidence="3" id="KW-1133">Transmembrane helix</keyword>
<dbReference type="InterPro" id="IPR000608">
    <property type="entry name" value="UBC"/>
</dbReference>
<evidence type="ECO:0000256" key="2">
    <source>
        <dbReference type="SAM" id="MobiDB-lite"/>
    </source>
</evidence>
<evidence type="ECO:0000313" key="6">
    <source>
        <dbReference type="Proteomes" id="UP001163105"/>
    </source>
</evidence>
<dbReference type="AlphaFoldDB" id="A0AB34FKJ5"/>
<evidence type="ECO:0000313" key="5">
    <source>
        <dbReference type="EMBL" id="KAJ6439720.1"/>
    </source>
</evidence>
<dbReference type="SUPFAM" id="SSF54495">
    <property type="entry name" value="UBC-like"/>
    <property type="match status" value="1"/>
</dbReference>
<name>A0AB34FKJ5_9HYPO</name>
<dbReference type="PANTHER" id="PTHR24067">
    <property type="entry name" value="UBIQUITIN-CONJUGATING ENZYME E2"/>
    <property type="match status" value="1"/>
</dbReference>
<evidence type="ECO:0000256" key="1">
    <source>
        <dbReference type="ARBA" id="ARBA00022786"/>
    </source>
</evidence>
<dbReference type="PROSITE" id="PS50127">
    <property type="entry name" value="UBC_2"/>
    <property type="match status" value="1"/>
</dbReference>
<proteinExistence type="predicted"/>
<comment type="caution">
    <text evidence="5">The sequence shown here is derived from an EMBL/GenBank/DDBJ whole genome shotgun (WGS) entry which is preliminary data.</text>
</comment>
<keyword evidence="3" id="KW-0472">Membrane</keyword>
<feature type="domain" description="UBC core" evidence="4">
    <location>
        <begin position="5"/>
        <end position="156"/>
    </location>
</feature>
<dbReference type="CDD" id="cd23799">
    <property type="entry name" value="UBCc_UBE2J"/>
    <property type="match status" value="1"/>
</dbReference>
<dbReference type="Proteomes" id="UP001163105">
    <property type="component" value="Unassembled WGS sequence"/>
</dbReference>
<organism evidence="5 6">
    <name type="scientific">Purpureocillium lavendulum</name>
    <dbReference type="NCBI Taxonomy" id="1247861"/>
    <lineage>
        <taxon>Eukaryota</taxon>
        <taxon>Fungi</taxon>
        <taxon>Dikarya</taxon>
        <taxon>Ascomycota</taxon>
        <taxon>Pezizomycotina</taxon>
        <taxon>Sordariomycetes</taxon>
        <taxon>Hypocreomycetidae</taxon>
        <taxon>Hypocreales</taxon>
        <taxon>Ophiocordycipitaceae</taxon>
        <taxon>Purpureocillium</taxon>
    </lineage>
</organism>
<feature type="region of interest" description="Disordered" evidence="2">
    <location>
        <begin position="251"/>
        <end position="277"/>
    </location>
</feature>
<dbReference type="InterPro" id="IPR016135">
    <property type="entry name" value="UBQ-conjugating_enzyme/RWD"/>
</dbReference>
<keyword evidence="1" id="KW-0833">Ubl conjugation pathway</keyword>
<keyword evidence="3" id="KW-0812">Transmembrane</keyword>
<feature type="compositionally biased region" description="Low complexity" evidence="2">
    <location>
        <begin position="877"/>
        <end position="892"/>
    </location>
</feature>
<keyword evidence="6" id="KW-1185">Reference proteome</keyword>
<feature type="region of interest" description="Disordered" evidence="2">
    <location>
        <begin position="866"/>
        <end position="942"/>
    </location>
</feature>
<feature type="region of interest" description="Disordered" evidence="2">
    <location>
        <begin position="350"/>
        <end position="451"/>
    </location>
</feature>
<gene>
    <name evidence="5" type="ORF">O9K51_07611</name>
</gene>
<sequence>MATKAAQKRLTREYKTISENPPPYITAHPSESNILEWHYIITGPEETPYHGGQYWGTLMFPPNYPFAPPAIRMHTPSGRFQPSTRLCLSISDFHPKSFNPAWEVSTILIGLLSFMTSDEMTTGSVSTSAAERRYLASKSRWWNSTGGGSHVKNPAQKGNVKAGDGGAKFRAEWPEVDAENWEWIKKSSSGNQAQAVVVAVVQQRDAGRGWIYRNKLLVAGGLVFIYVLISRLLHGEGLADRLLTSTSTTTQGLHCTMAPPNGSSKPRKAGAPKQPAKPVVPALPLPYVKRQAAAAAAAASKTASPLPMPPETKDTIRQVDGAAQVDVGGQSSAPGTQQREAESPAILVANETSSSGNRAVETNGHEPRAVAASSGEAPGLASQTTSEATRRPAEMQAAEGPIPQPSSDRHSETAVAFETVSNKSEHTQKPSDQHIATATLSRPAPAVSPTRYQMPPPFQPANRPMAVIVNGDLPRGPRPHPPNGAHHLHQPHPSNGSIHFGAFHGSQNSSPAPPHSGGVAPPPGMAGPDGRPGFMGHASNGFPPMIPYSADMIQPANFDSYGRPAMGYGPVDQYHPYGNNFAPSTPHSFHDSQSSAHPEESGIYNTQFPAANMRSGGAIPGEEMHTQSSQARLFGPLDYRMMPNVGPPPLVPHGDHADGLVGFMQQQFASPELADCTLELRYSDDRARPVRIPGHRIIFSRSPQLAALLRGQAFQPGAPEGTLQTLLLESDNKWIRSDAFYMAVQRLYGLPLLPIPPPRGPDSSEMVEAGSASEQFDFALSYAAAGRLLDWVPLIRRGCEVATQLLTWQSIEKALEFALDGHSDNGTRETYKYGEGSRVLLNATVTYIVHNLPPSFNLDTSADTPEAYALLPPHPTSSASSRSAQAERQPSSPTIARGSSVQLGKGRRSQQIANIQFGDLSLSDGKTGPESETPRATRQAQPVSHAILSRVLLNLPFSQLKMILESSGSGNVNGWANSETRYRVIKRAVEEREARRLHAVDAVVNGDVLEANAICMGLRNPNPQDLGRWTPLGWQEELLPFGNPDGPSLERKWVPLMDTQGNAAAEYP</sequence>
<feature type="transmembrane region" description="Helical" evidence="3">
    <location>
        <begin position="216"/>
        <end position="233"/>
    </location>
</feature>
<dbReference type="Gene3D" id="3.10.110.10">
    <property type="entry name" value="Ubiquitin Conjugating Enzyme"/>
    <property type="match status" value="1"/>
</dbReference>